<dbReference type="Proteomes" id="UP000567885">
    <property type="component" value="Unassembled WGS sequence"/>
</dbReference>
<evidence type="ECO:0000256" key="2">
    <source>
        <dbReference type="ARBA" id="ARBA00023125"/>
    </source>
</evidence>
<proteinExistence type="predicted"/>
<dbReference type="EMBL" id="JAAGWQ010000221">
    <property type="protein sequence ID" value="KAF5659246.1"/>
    <property type="molecule type" value="Genomic_DNA"/>
</dbReference>
<dbReference type="AlphaFoldDB" id="A0A8H5SUG1"/>
<dbReference type="InterPro" id="IPR036864">
    <property type="entry name" value="Zn2-C6_fun-type_DNA-bd_sf"/>
</dbReference>
<feature type="region of interest" description="Disordered" evidence="5">
    <location>
        <begin position="51"/>
        <end position="81"/>
    </location>
</feature>
<dbReference type="PROSITE" id="PS00463">
    <property type="entry name" value="ZN2_CY6_FUNGAL_1"/>
    <property type="match status" value="1"/>
</dbReference>
<dbReference type="Gene3D" id="4.10.240.10">
    <property type="entry name" value="Zn(2)-C6 fungal-type DNA-binding domain"/>
    <property type="match status" value="1"/>
</dbReference>
<comment type="caution">
    <text evidence="7">The sequence shown here is derived from an EMBL/GenBank/DDBJ whole genome shotgun (WGS) entry which is preliminary data.</text>
</comment>
<evidence type="ECO:0000256" key="3">
    <source>
        <dbReference type="ARBA" id="ARBA00023163"/>
    </source>
</evidence>
<name>A0A8H5SUG1_FUSHE</name>
<dbReference type="SUPFAM" id="SSF57701">
    <property type="entry name" value="Zn2/Cys6 DNA-binding domain"/>
    <property type="match status" value="1"/>
</dbReference>
<organism evidence="7 8">
    <name type="scientific">Fusarium heterosporum</name>
    <dbReference type="NCBI Taxonomy" id="42747"/>
    <lineage>
        <taxon>Eukaryota</taxon>
        <taxon>Fungi</taxon>
        <taxon>Dikarya</taxon>
        <taxon>Ascomycota</taxon>
        <taxon>Pezizomycotina</taxon>
        <taxon>Sordariomycetes</taxon>
        <taxon>Hypocreomycetidae</taxon>
        <taxon>Hypocreales</taxon>
        <taxon>Nectriaceae</taxon>
        <taxon>Fusarium</taxon>
        <taxon>Fusarium heterosporum species complex</taxon>
    </lineage>
</organism>
<dbReference type="GO" id="GO:0008270">
    <property type="term" value="F:zinc ion binding"/>
    <property type="evidence" value="ECO:0007669"/>
    <property type="project" value="InterPro"/>
</dbReference>
<feature type="domain" description="Zn(2)-C6 fungal-type" evidence="6">
    <location>
        <begin position="18"/>
        <end position="48"/>
    </location>
</feature>
<evidence type="ECO:0000256" key="5">
    <source>
        <dbReference type="SAM" id="MobiDB-lite"/>
    </source>
</evidence>
<gene>
    <name evidence="7" type="ORF">FHETE_9490</name>
</gene>
<evidence type="ECO:0000313" key="8">
    <source>
        <dbReference type="Proteomes" id="UP000567885"/>
    </source>
</evidence>
<dbReference type="Pfam" id="PF00172">
    <property type="entry name" value="Zn_clus"/>
    <property type="match status" value="1"/>
</dbReference>
<dbReference type="OrthoDB" id="4898680at2759"/>
<feature type="compositionally biased region" description="Polar residues" evidence="5">
    <location>
        <begin position="51"/>
        <end position="74"/>
    </location>
</feature>
<dbReference type="InterPro" id="IPR001138">
    <property type="entry name" value="Zn2Cys6_DnaBD"/>
</dbReference>
<evidence type="ECO:0000313" key="7">
    <source>
        <dbReference type="EMBL" id="KAF5659246.1"/>
    </source>
</evidence>
<evidence type="ECO:0000259" key="6">
    <source>
        <dbReference type="PROSITE" id="PS50048"/>
    </source>
</evidence>
<dbReference type="InterPro" id="IPR050675">
    <property type="entry name" value="OAF3"/>
</dbReference>
<accession>A0A8H5SUG1</accession>
<dbReference type="PROSITE" id="PS50048">
    <property type="entry name" value="ZN2_CY6_FUNGAL_2"/>
    <property type="match status" value="1"/>
</dbReference>
<dbReference type="CDD" id="cd00067">
    <property type="entry name" value="GAL4"/>
    <property type="match status" value="1"/>
</dbReference>
<dbReference type="SMART" id="SM00066">
    <property type="entry name" value="GAL4"/>
    <property type="match status" value="1"/>
</dbReference>
<keyword evidence="2" id="KW-0238">DNA-binding</keyword>
<reference evidence="7 8" key="1">
    <citation type="submission" date="2020-05" db="EMBL/GenBank/DDBJ databases">
        <title>Identification and distribution of gene clusters putatively required for synthesis of sphingolipid metabolism inhibitors in phylogenetically diverse species of the filamentous fungus Fusarium.</title>
        <authorList>
            <person name="Kim H.-S."/>
            <person name="Busman M."/>
            <person name="Brown D.W."/>
            <person name="Divon H."/>
            <person name="Uhlig S."/>
            <person name="Proctor R.H."/>
        </authorList>
    </citation>
    <scope>NUCLEOTIDE SEQUENCE [LARGE SCALE GENOMIC DNA]</scope>
    <source>
        <strain evidence="7 8">NRRL 20693</strain>
    </source>
</reference>
<dbReference type="GO" id="GO:0000981">
    <property type="term" value="F:DNA-binding transcription factor activity, RNA polymerase II-specific"/>
    <property type="evidence" value="ECO:0007669"/>
    <property type="project" value="InterPro"/>
</dbReference>
<evidence type="ECO:0000256" key="4">
    <source>
        <dbReference type="ARBA" id="ARBA00023242"/>
    </source>
</evidence>
<keyword evidence="4" id="KW-0539">Nucleus</keyword>
<evidence type="ECO:0000256" key="1">
    <source>
        <dbReference type="ARBA" id="ARBA00023015"/>
    </source>
</evidence>
<protein>
    <recommendedName>
        <fullName evidence="6">Zn(2)-C6 fungal-type domain-containing protein</fullName>
    </recommendedName>
</protein>
<dbReference type="PANTHER" id="PTHR31069">
    <property type="entry name" value="OLEATE-ACTIVATED TRANSCRIPTION FACTOR 1-RELATED"/>
    <property type="match status" value="1"/>
</dbReference>
<sequence length="318" mass="35399">MNNAHQRLLRRPNGRPEACDPCRLRKVACDHRRPACVRCQRRGEACVYTASTPRTQGSSQSSPGLMSQLESGSQSPPPTKPMVRGYAFSPGYLGFTSYNSAFQGARESLSTSDTGSEFAGTDVASSGDEDIRLRTLPLPTQQMCLTVLQYLPGRPDAHMVYYDQPGPETTTSWPHTAVSRIVASLRQLFQSFEGSESFDEKVADVLCRNTSRPIQDTFDDFNDWIAQFCGSNLRWESIGLLWAHVEGLSDALSTLKYRQLQWVEGKRSSVVSHEHLHYCIEITRHFTAGNDLLLDLCRRHAALGTLVYGDASKVALYA</sequence>
<dbReference type="GO" id="GO:0003677">
    <property type="term" value="F:DNA binding"/>
    <property type="evidence" value="ECO:0007669"/>
    <property type="project" value="UniProtKB-KW"/>
</dbReference>
<dbReference type="PANTHER" id="PTHR31069:SF32">
    <property type="entry name" value="ARGININE METABOLISM REGULATION PROTEIN II"/>
    <property type="match status" value="1"/>
</dbReference>
<keyword evidence="8" id="KW-1185">Reference proteome</keyword>
<keyword evidence="1" id="KW-0805">Transcription regulation</keyword>
<keyword evidence="3" id="KW-0804">Transcription</keyword>